<dbReference type="EMBL" id="FNUA01000002">
    <property type="protein sequence ID" value="SEE14783.1"/>
    <property type="molecule type" value="Genomic_DNA"/>
</dbReference>
<sequence>MLGDTRELCFAISGLSVERSNYDFSSTATLRRVECPPGEIELARGLNCKSLLSSVARHMRSVTHELAIACHGEMFNQQNMNLGWWIISALRTRSQVDILVPAVADISWDVIAAVEADVCKVKLLEDVPAARRLDSQAALSVEALDWVSTQLMSWINLLEQPAFRLAVDAMTTHHHHANLRMSAAALWSGFEALFGVSSELRFRLALLAAAYLEDRGTARVSLYRRIKKLYDYRSKAVHGGVTTDEMLVEHIIEVRCLLSRLLCRMTEQCHQPSTDEFEVLLLS</sequence>
<gene>
    <name evidence="1" type="ORF">SAMN04490198_0660</name>
</gene>
<reference evidence="1 2" key="1">
    <citation type="submission" date="2016-10" db="EMBL/GenBank/DDBJ databases">
        <authorList>
            <person name="de Groot N.N."/>
        </authorList>
    </citation>
    <scope>NUCLEOTIDE SEQUENCE [LARGE SCALE GENOMIC DNA]</scope>
    <source>
        <strain evidence="1 2">BS3265</strain>
    </source>
</reference>
<evidence type="ECO:0000313" key="2">
    <source>
        <dbReference type="Proteomes" id="UP000199129"/>
    </source>
</evidence>
<protein>
    <submittedName>
        <fullName evidence="1">Uncharacterized protein</fullName>
    </submittedName>
</protein>
<name>A0A1H5GGB8_9PSED</name>
<accession>A0A1H5GGB8</accession>
<dbReference type="Proteomes" id="UP000199129">
    <property type="component" value="Unassembled WGS sequence"/>
</dbReference>
<proteinExistence type="predicted"/>
<dbReference type="AlphaFoldDB" id="A0A1H5GGB8"/>
<evidence type="ECO:0000313" key="1">
    <source>
        <dbReference type="EMBL" id="SEE14783.1"/>
    </source>
</evidence>
<organism evidence="1 2">
    <name type="scientific">Pseudomonas palleroniana</name>
    <dbReference type="NCBI Taxonomy" id="191390"/>
    <lineage>
        <taxon>Bacteria</taxon>
        <taxon>Pseudomonadati</taxon>
        <taxon>Pseudomonadota</taxon>
        <taxon>Gammaproteobacteria</taxon>
        <taxon>Pseudomonadales</taxon>
        <taxon>Pseudomonadaceae</taxon>
        <taxon>Pseudomonas</taxon>
    </lineage>
</organism>